<keyword evidence="9" id="KW-1185">Reference proteome</keyword>
<keyword evidence="1 5" id="KW-0489">Methyltransferase</keyword>
<evidence type="ECO:0000256" key="5">
    <source>
        <dbReference type="HAMAP-Rule" id="MF_02126"/>
    </source>
</evidence>
<dbReference type="GO" id="GO:0032259">
    <property type="term" value="P:methylation"/>
    <property type="evidence" value="ECO:0007669"/>
    <property type="project" value="UniProtKB-KW"/>
</dbReference>
<feature type="binding site" evidence="5">
    <location>
        <position position="169"/>
    </location>
    <ligand>
        <name>S-adenosyl-L-methionine</name>
        <dbReference type="ChEBI" id="CHEBI:59789"/>
    </ligand>
</feature>
<dbReference type="Pfam" id="PF05175">
    <property type="entry name" value="MTS"/>
    <property type="match status" value="1"/>
</dbReference>
<dbReference type="InterPro" id="IPR007848">
    <property type="entry name" value="Small_mtfrase_dom"/>
</dbReference>
<dbReference type="GO" id="GO:0008168">
    <property type="term" value="F:methyltransferase activity"/>
    <property type="evidence" value="ECO:0007669"/>
    <property type="project" value="UniProtKB-KW"/>
</dbReference>
<dbReference type="InterPro" id="IPR029063">
    <property type="entry name" value="SAM-dependent_MTases_sf"/>
</dbReference>
<dbReference type="Gene3D" id="1.10.8.10">
    <property type="entry name" value="DNA helicase RuvA subunit, C-terminal domain"/>
    <property type="match status" value="1"/>
</dbReference>
<dbReference type="InterPro" id="IPR002052">
    <property type="entry name" value="DNA_methylase_N6_adenine_CS"/>
</dbReference>
<dbReference type="Proteomes" id="UP000617355">
    <property type="component" value="Unassembled WGS sequence"/>
</dbReference>
<dbReference type="PANTHER" id="PTHR18895:SF74">
    <property type="entry name" value="MTRF1L RELEASE FACTOR GLUTAMINE METHYLTRANSFERASE"/>
    <property type="match status" value="1"/>
</dbReference>
<dbReference type="CDD" id="cd02440">
    <property type="entry name" value="AdoMet_MTases"/>
    <property type="match status" value="1"/>
</dbReference>
<name>A0ABQ1QNE4_9RHOB</name>
<dbReference type="PROSITE" id="PS00092">
    <property type="entry name" value="N6_MTASE"/>
    <property type="match status" value="1"/>
</dbReference>
<comment type="function">
    <text evidence="5">Methylates the class 1 translation termination release factors RF1/PrfA and RF2/PrfB on the glutamine residue of the universally conserved GGQ motif.</text>
</comment>
<evidence type="ECO:0000259" key="6">
    <source>
        <dbReference type="Pfam" id="PF05175"/>
    </source>
</evidence>
<feature type="binding site" evidence="5">
    <location>
        <begin position="183"/>
        <end position="186"/>
    </location>
    <ligand>
        <name>substrate</name>
    </ligand>
</feature>
<dbReference type="NCBIfam" id="TIGR00536">
    <property type="entry name" value="hemK_fam"/>
    <property type="match status" value="1"/>
</dbReference>
<protein>
    <recommendedName>
        <fullName evidence="5">Release factor glutamine methyltransferase</fullName>
        <shortName evidence="5">RF MTase</shortName>
        <ecNumber evidence="5">2.1.1.297</ecNumber>
    </recommendedName>
    <alternativeName>
        <fullName evidence="5">N5-glutamine methyltransferase PrmC</fullName>
    </alternativeName>
    <alternativeName>
        <fullName evidence="5">Protein-(glutamine-N5) MTase PrmC</fullName>
    </alternativeName>
    <alternativeName>
        <fullName evidence="5">Protein-glutamine N-methyltransferase PrmC</fullName>
    </alternativeName>
</protein>
<feature type="domain" description="Methyltransferase small" evidence="6">
    <location>
        <begin position="100"/>
        <end position="191"/>
    </location>
</feature>
<evidence type="ECO:0000313" key="9">
    <source>
        <dbReference type="Proteomes" id="UP000617355"/>
    </source>
</evidence>
<dbReference type="InterPro" id="IPR004556">
    <property type="entry name" value="HemK-like"/>
</dbReference>
<dbReference type="SUPFAM" id="SSF53335">
    <property type="entry name" value="S-adenosyl-L-methionine-dependent methyltransferases"/>
    <property type="match status" value="1"/>
</dbReference>
<evidence type="ECO:0000256" key="3">
    <source>
        <dbReference type="ARBA" id="ARBA00022691"/>
    </source>
</evidence>
<dbReference type="EMBL" id="BMGI01000002">
    <property type="protein sequence ID" value="GGD32237.1"/>
    <property type="molecule type" value="Genomic_DNA"/>
</dbReference>
<sequence>MRLTQALGKGTGLLGFGGMGSSGRDSRALLAHALGIPADRLILEADREVSDDEMARYEALLHRRLDHEPVSRIIGRRIFWGRDFRITPHVLDPRPETETLVAEALAGPAPARLLDLGTGSGILAVTLLAEWTGAEALGSDLSTEALIVARSNAEDIGVADRLTLIEADWFSGIDARFDLIVSNPPYIAASEMAGLDPEVREHDPEIALTPGGDGLDAYRAIAAGARARLVPGGRLLVEIGPTQGPSVAALFAAAGLSEVTVLPDLDGRDRVVRARRP</sequence>
<evidence type="ECO:0000256" key="4">
    <source>
        <dbReference type="ARBA" id="ARBA00048391"/>
    </source>
</evidence>
<comment type="similarity">
    <text evidence="5">Belongs to the protein N5-glutamine methyltransferase family. PrmC subfamily.</text>
</comment>
<organism evidence="8 9">
    <name type="scientific">Sinisalibacter lacisalsi</name>
    <dbReference type="NCBI Taxonomy" id="1526570"/>
    <lineage>
        <taxon>Bacteria</taxon>
        <taxon>Pseudomonadati</taxon>
        <taxon>Pseudomonadota</taxon>
        <taxon>Alphaproteobacteria</taxon>
        <taxon>Rhodobacterales</taxon>
        <taxon>Roseobacteraceae</taxon>
        <taxon>Sinisalibacter</taxon>
    </lineage>
</organism>
<dbReference type="EC" id="2.1.1.297" evidence="5"/>
<accession>A0ABQ1QNE4</accession>
<dbReference type="InterPro" id="IPR050320">
    <property type="entry name" value="N5-glutamine_MTase"/>
</dbReference>
<dbReference type="NCBIfam" id="TIGR03534">
    <property type="entry name" value="RF_mod_PrmC"/>
    <property type="match status" value="1"/>
</dbReference>
<feature type="binding site" evidence="5">
    <location>
        <position position="183"/>
    </location>
    <ligand>
        <name>S-adenosyl-L-methionine</name>
        <dbReference type="ChEBI" id="CHEBI:59789"/>
    </ligand>
</feature>
<evidence type="ECO:0000256" key="2">
    <source>
        <dbReference type="ARBA" id="ARBA00022679"/>
    </source>
</evidence>
<reference evidence="9" key="1">
    <citation type="journal article" date="2019" name="Int. J. Syst. Evol. Microbiol.">
        <title>The Global Catalogue of Microorganisms (GCM) 10K type strain sequencing project: providing services to taxonomists for standard genome sequencing and annotation.</title>
        <authorList>
            <consortium name="The Broad Institute Genomics Platform"/>
            <consortium name="The Broad Institute Genome Sequencing Center for Infectious Disease"/>
            <person name="Wu L."/>
            <person name="Ma J."/>
        </authorList>
    </citation>
    <scope>NUCLEOTIDE SEQUENCE [LARGE SCALE GENOMIC DNA]</scope>
    <source>
        <strain evidence="9">CGMCC 1.12922</strain>
    </source>
</reference>
<dbReference type="Gene3D" id="3.40.50.150">
    <property type="entry name" value="Vaccinia Virus protein VP39"/>
    <property type="match status" value="1"/>
</dbReference>
<evidence type="ECO:0000313" key="8">
    <source>
        <dbReference type="EMBL" id="GGD32237.1"/>
    </source>
</evidence>
<dbReference type="HAMAP" id="MF_02126">
    <property type="entry name" value="RF_methyltr_PrmC"/>
    <property type="match status" value="1"/>
</dbReference>
<feature type="binding site" evidence="5">
    <location>
        <position position="140"/>
    </location>
    <ligand>
        <name>S-adenosyl-L-methionine</name>
        <dbReference type="ChEBI" id="CHEBI:59789"/>
    </ligand>
</feature>
<gene>
    <name evidence="5 8" type="primary">prmC</name>
    <name evidence="8" type="ORF">GCM10011358_15410</name>
</gene>
<feature type="binding site" evidence="5">
    <location>
        <begin position="117"/>
        <end position="121"/>
    </location>
    <ligand>
        <name>S-adenosyl-L-methionine</name>
        <dbReference type="ChEBI" id="CHEBI:59789"/>
    </ligand>
</feature>
<keyword evidence="2 5" id="KW-0808">Transferase</keyword>
<proteinExistence type="inferred from homology"/>
<feature type="domain" description="Release factor glutamine methyltransferase N-terminal" evidence="7">
    <location>
        <begin position="5"/>
        <end position="75"/>
    </location>
</feature>
<dbReference type="InterPro" id="IPR040758">
    <property type="entry name" value="PrmC_N"/>
</dbReference>
<dbReference type="RefSeq" id="WP_188527051.1">
    <property type="nucleotide sequence ID" value="NZ_BMGI01000002.1"/>
</dbReference>
<keyword evidence="3 5" id="KW-0949">S-adenosyl-L-methionine</keyword>
<comment type="caution">
    <text evidence="8">The sequence shown here is derived from an EMBL/GenBank/DDBJ whole genome shotgun (WGS) entry which is preliminary data.</text>
</comment>
<dbReference type="InterPro" id="IPR019874">
    <property type="entry name" value="RF_methyltr_PrmC"/>
</dbReference>
<comment type="catalytic activity">
    <reaction evidence="4 5">
        <text>L-glutaminyl-[peptide chain release factor] + S-adenosyl-L-methionine = N(5)-methyl-L-glutaminyl-[peptide chain release factor] + S-adenosyl-L-homocysteine + H(+)</text>
        <dbReference type="Rhea" id="RHEA:42896"/>
        <dbReference type="Rhea" id="RHEA-COMP:10271"/>
        <dbReference type="Rhea" id="RHEA-COMP:10272"/>
        <dbReference type="ChEBI" id="CHEBI:15378"/>
        <dbReference type="ChEBI" id="CHEBI:30011"/>
        <dbReference type="ChEBI" id="CHEBI:57856"/>
        <dbReference type="ChEBI" id="CHEBI:59789"/>
        <dbReference type="ChEBI" id="CHEBI:61891"/>
        <dbReference type="EC" id="2.1.1.297"/>
    </reaction>
</comment>
<dbReference type="PANTHER" id="PTHR18895">
    <property type="entry name" value="HEMK METHYLTRANSFERASE"/>
    <property type="match status" value="1"/>
</dbReference>
<evidence type="ECO:0000256" key="1">
    <source>
        <dbReference type="ARBA" id="ARBA00022603"/>
    </source>
</evidence>
<dbReference type="Pfam" id="PF17827">
    <property type="entry name" value="PrmC_N"/>
    <property type="match status" value="1"/>
</dbReference>
<evidence type="ECO:0000259" key="7">
    <source>
        <dbReference type="Pfam" id="PF17827"/>
    </source>
</evidence>